<dbReference type="AlphaFoldDB" id="A0A6C0IH34"/>
<dbReference type="GO" id="GO:0010487">
    <property type="term" value="F:thermospermine synthase activity"/>
    <property type="evidence" value="ECO:0007669"/>
    <property type="project" value="UniProtKB-ARBA"/>
</dbReference>
<dbReference type="GO" id="GO:0006596">
    <property type="term" value="P:polyamine biosynthetic process"/>
    <property type="evidence" value="ECO:0007669"/>
    <property type="project" value="UniProtKB-KW"/>
</dbReference>
<evidence type="ECO:0000259" key="4">
    <source>
        <dbReference type="PROSITE" id="PS51006"/>
    </source>
</evidence>
<dbReference type="InterPro" id="IPR030374">
    <property type="entry name" value="PABS"/>
</dbReference>
<dbReference type="PANTHER" id="PTHR43317">
    <property type="entry name" value="THERMOSPERMINE SYNTHASE ACAULIS5"/>
    <property type="match status" value="1"/>
</dbReference>
<keyword evidence="2" id="KW-0808">Transferase</keyword>
<sequence>MSLIYYEDSSPDLGISWKNIQSIDSIITQRNTHVEMVEHPRWGLTCYMDNTIQSSEVDEAVYHETLVHPAMACAFYRKRIMIVGGGEGATAREVLKWPDVEQVDMYDWDKDIVSLFKEKYPQWAKGAWEDSRLNLHYDNIFETIKTHPVKQYDVIIIDLFDYSEDDKDKWTTLLYHLPYWTNGSIVIYSGMRCISQKEQSYHVLSQMLRQHASPISILTRLQSPQNASVHDHFIADYEIVPYRVFIPSFMGEATFLLIKSRATVCTFEQVKQFSHLTRDIWKSYKTFNW</sequence>
<feature type="domain" description="PABS" evidence="4">
    <location>
        <begin position="2"/>
        <end position="161"/>
    </location>
</feature>
<dbReference type="PROSITE" id="PS51006">
    <property type="entry name" value="PABS_2"/>
    <property type="match status" value="1"/>
</dbReference>
<name>A0A6C0IH34_9ZZZZ</name>
<protein>
    <recommendedName>
        <fullName evidence="4">PABS domain-containing protein</fullName>
    </recommendedName>
</protein>
<dbReference type="InterPro" id="IPR001045">
    <property type="entry name" value="Spermi_synthase"/>
</dbReference>
<dbReference type="SUPFAM" id="SSF53335">
    <property type="entry name" value="S-adenosyl-L-methionine-dependent methyltransferases"/>
    <property type="match status" value="1"/>
</dbReference>
<dbReference type="Gene3D" id="3.40.50.150">
    <property type="entry name" value="Vaccinia Virus protein VP39"/>
    <property type="match status" value="1"/>
</dbReference>
<accession>A0A6C0IH34</accession>
<evidence type="ECO:0000256" key="2">
    <source>
        <dbReference type="ARBA" id="ARBA00022679"/>
    </source>
</evidence>
<dbReference type="HAMAP" id="MF_00198">
    <property type="entry name" value="Spermidine_synth"/>
    <property type="match status" value="1"/>
</dbReference>
<proteinExistence type="inferred from homology"/>
<keyword evidence="3" id="KW-0620">Polyamine biosynthesis</keyword>
<dbReference type="EMBL" id="MN740186">
    <property type="protein sequence ID" value="QHT92508.1"/>
    <property type="molecule type" value="Genomic_DNA"/>
</dbReference>
<dbReference type="PANTHER" id="PTHR43317:SF1">
    <property type="entry name" value="THERMOSPERMINE SYNTHASE ACAULIS5"/>
    <property type="match status" value="1"/>
</dbReference>
<organism evidence="5">
    <name type="scientific">viral metagenome</name>
    <dbReference type="NCBI Taxonomy" id="1070528"/>
    <lineage>
        <taxon>unclassified sequences</taxon>
        <taxon>metagenomes</taxon>
        <taxon>organismal metagenomes</taxon>
    </lineage>
</organism>
<dbReference type="InterPro" id="IPR029063">
    <property type="entry name" value="SAM-dependent_MTases_sf"/>
</dbReference>
<dbReference type="Pfam" id="PF01564">
    <property type="entry name" value="Spermine_synth"/>
    <property type="match status" value="1"/>
</dbReference>
<evidence type="ECO:0000256" key="1">
    <source>
        <dbReference type="ARBA" id="ARBA00007867"/>
    </source>
</evidence>
<evidence type="ECO:0000313" key="5">
    <source>
        <dbReference type="EMBL" id="QHT92508.1"/>
    </source>
</evidence>
<reference evidence="5" key="1">
    <citation type="journal article" date="2020" name="Nature">
        <title>Giant virus diversity and host interactions through global metagenomics.</title>
        <authorList>
            <person name="Schulz F."/>
            <person name="Roux S."/>
            <person name="Paez-Espino D."/>
            <person name="Jungbluth S."/>
            <person name="Walsh D.A."/>
            <person name="Denef V.J."/>
            <person name="McMahon K.D."/>
            <person name="Konstantinidis K.T."/>
            <person name="Eloe-Fadrosh E.A."/>
            <person name="Kyrpides N.C."/>
            <person name="Woyke T."/>
        </authorList>
    </citation>
    <scope>NUCLEOTIDE SEQUENCE</scope>
    <source>
        <strain evidence="5">GVMAG-M-3300023184-88</strain>
    </source>
</reference>
<evidence type="ECO:0000256" key="3">
    <source>
        <dbReference type="ARBA" id="ARBA00023115"/>
    </source>
</evidence>
<comment type="similarity">
    <text evidence="1">Belongs to the spermidine/spermine synthase family.</text>
</comment>